<dbReference type="Pfam" id="PF07729">
    <property type="entry name" value="FCD"/>
    <property type="match status" value="1"/>
</dbReference>
<dbReference type="AlphaFoldDB" id="A0A9Y2IPX7"/>
<dbReference type="SMART" id="SM00895">
    <property type="entry name" value="FCD"/>
    <property type="match status" value="1"/>
</dbReference>
<dbReference type="SMART" id="SM00345">
    <property type="entry name" value="HTH_GNTR"/>
    <property type="match status" value="2"/>
</dbReference>
<evidence type="ECO:0000259" key="4">
    <source>
        <dbReference type="PROSITE" id="PS50949"/>
    </source>
</evidence>
<keyword evidence="2" id="KW-0238">DNA-binding</keyword>
<dbReference type="PROSITE" id="PS50949">
    <property type="entry name" value="HTH_GNTR"/>
    <property type="match status" value="1"/>
</dbReference>
<name>A0A9Y2IPX7_9PSEU</name>
<dbReference type="Gene3D" id="1.10.10.10">
    <property type="entry name" value="Winged helix-like DNA-binding domain superfamily/Winged helix DNA-binding domain"/>
    <property type="match status" value="1"/>
</dbReference>
<dbReference type="InterPro" id="IPR008920">
    <property type="entry name" value="TF_FadR/GntR_C"/>
</dbReference>
<organism evidence="5 6">
    <name type="scientific">Amycolatopsis carbonis</name>
    <dbReference type="NCBI Taxonomy" id="715471"/>
    <lineage>
        <taxon>Bacteria</taxon>
        <taxon>Bacillati</taxon>
        <taxon>Actinomycetota</taxon>
        <taxon>Actinomycetes</taxon>
        <taxon>Pseudonocardiales</taxon>
        <taxon>Pseudonocardiaceae</taxon>
        <taxon>Amycolatopsis</taxon>
    </lineage>
</organism>
<dbReference type="PANTHER" id="PTHR43537:SF5">
    <property type="entry name" value="UXU OPERON TRANSCRIPTIONAL REGULATOR"/>
    <property type="match status" value="1"/>
</dbReference>
<dbReference type="GO" id="GO:0003677">
    <property type="term" value="F:DNA binding"/>
    <property type="evidence" value="ECO:0007669"/>
    <property type="project" value="UniProtKB-KW"/>
</dbReference>
<dbReference type="EMBL" id="CP127294">
    <property type="protein sequence ID" value="WIX82593.1"/>
    <property type="molecule type" value="Genomic_DNA"/>
</dbReference>
<dbReference type="Pfam" id="PF00392">
    <property type="entry name" value="GntR"/>
    <property type="match status" value="1"/>
</dbReference>
<dbReference type="GO" id="GO:0003700">
    <property type="term" value="F:DNA-binding transcription factor activity"/>
    <property type="evidence" value="ECO:0007669"/>
    <property type="project" value="InterPro"/>
</dbReference>
<reference evidence="5 6" key="1">
    <citation type="submission" date="2023-06" db="EMBL/GenBank/DDBJ databases">
        <authorList>
            <person name="Oyuntsetseg B."/>
            <person name="Kim S.B."/>
        </authorList>
    </citation>
    <scope>NUCLEOTIDE SEQUENCE [LARGE SCALE GENOMIC DNA]</scope>
    <source>
        <strain evidence="5 6">2-15</strain>
    </source>
</reference>
<keyword evidence="6" id="KW-1185">Reference proteome</keyword>
<sequence length="292" mass="32468">MEQIPTPLTRQVAARIVGYIRETAAEPGTRLVERTLAAHLRVSRSPVRAALRLLADEGVVAVAEPGGGHTVARPVTELTVETGDEDEEQYLRIASDRLDGELPDRVSESELARRYALTPAQVTAVLRRISGEGWIERLPGYGWEFQPMLTSQESYEDSYRFRLALEPAALLEPGFAVDRAAIETVRAQQLELAEGAAQTVSNTELFARNRAFHEAVVACSHNTFFIDSLRRVDNLRRLIEYRRTLPRDRAAVRCREHVDLADLLLAGRTADAAEYLRRHLSTVSVEKTAGAG</sequence>
<dbReference type="Proteomes" id="UP001236014">
    <property type="component" value="Chromosome"/>
</dbReference>
<protein>
    <submittedName>
        <fullName evidence="5">GntR family transcriptional regulator</fullName>
    </submittedName>
</protein>
<dbReference type="KEGG" id="acab:QRX50_18370"/>
<evidence type="ECO:0000313" key="5">
    <source>
        <dbReference type="EMBL" id="WIX82593.1"/>
    </source>
</evidence>
<evidence type="ECO:0000256" key="3">
    <source>
        <dbReference type="ARBA" id="ARBA00023163"/>
    </source>
</evidence>
<evidence type="ECO:0000313" key="6">
    <source>
        <dbReference type="Proteomes" id="UP001236014"/>
    </source>
</evidence>
<dbReference type="InterPro" id="IPR011711">
    <property type="entry name" value="GntR_C"/>
</dbReference>
<dbReference type="CDD" id="cd07377">
    <property type="entry name" value="WHTH_GntR"/>
    <property type="match status" value="1"/>
</dbReference>
<dbReference type="InterPro" id="IPR000524">
    <property type="entry name" value="Tscrpt_reg_HTH_GntR"/>
</dbReference>
<dbReference type="InterPro" id="IPR036388">
    <property type="entry name" value="WH-like_DNA-bd_sf"/>
</dbReference>
<dbReference type="Gene3D" id="1.20.120.530">
    <property type="entry name" value="GntR ligand-binding domain-like"/>
    <property type="match status" value="1"/>
</dbReference>
<dbReference type="SUPFAM" id="SSF46785">
    <property type="entry name" value="Winged helix' DNA-binding domain"/>
    <property type="match status" value="1"/>
</dbReference>
<keyword evidence="3" id="KW-0804">Transcription</keyword>
<dbReference type="RefSeq" id="WP_285973158.1">
    <property type="nucleotide sequence ID" value="NZ_CP127294.1"/>
</dbReference>
<dbReference type="InterPro" id="IPR036390">
    <property type="entry name" value="WH_DNA-bd_sf"/>
</dbReference>
<dbReference type="PANTHER" id="PTHR43537">
    <property type="entry name" value="TRANSCRIPTIONAL REGULATOR, GNTR FAMILY"/>
    <property type="match status" value="1"/>
</dbReference>
<dbReference type="SUPFAM" id="SSF48008">
    <property type="entry name" value="GntR ligand-binding domain-like"/>
    <property type="match status" value="1"/>
</dbReference>
<feature type="domain" description="HTH gntR-type" evidence="4">
    <location>
        <begin position="6"/>
        <end position="74"/>
    </location>
</feature>
<keyword evidence="1" id="KW-0805">Transcription regulation</keyword>
<gene>
    <name evidence="5" type="ORF">QRX50_18370</name>
</gene>
<proteinExistence type="predicted"/>
<evidence type="ECO:0000256" key="2">
    <source>
        <dbReference type="ARBA" id="ARBA00023125"/>
    </source>
</evidence>
<evidence type="ECO:0000256" key="1">
    <source>
        <dbReference type="ARBA" id="ARBA00023015"/>
    </source>
</evidence>
<accession>A0A9Y2IPX7</accession>